<dbReference type="SUPFAM" id="SSF53335">
    <property type="entry name" value="S-adenosyl-L-methionine-dependent methyltransferases"/>
    <property type="match status" value="1"/>
</dbReference>
<gene>
    <name evidence="1" type="ORF">LNAOJCKE_3016</name>
</gene>
<name>A0ABQ4UET5_9HYPH</name>
<dbReference type="EMBL" id="BPRC01000010">
    <property type="protein sequence ID" value="GJE65803.1"/>
    <property type="molecule type" value="Genomic_DNA"/>
</dbReference>
<reference evidence="1" key="2">
    <citation type="submission" date="2021-08" db="EMBL/GenBank/DDBJ databases">
        <authorList>
            <person name="Tani A."/>
            <person name="Ola A."/>
            <person name="Ogura Y."/>
            <person name="Katsura K."/>
            <person name="Hayashi T."/>
        </authorList>
    </citation>
    <scope>NUCLEOTIDE SEQUENCE</scope>
    <source>
        <strain evidence="1">NBRC 15686</strain>
    </source>
</reference>
<sequence length="238" mass="26806">MIPSGHTAVMASRREPPDSLEFFPTPPWATRALCEHVLPHLGLMQDMDFSACWDPACGEGHMFEVLLEYFGGGGWGSDIFDYGRGYRVEDFLDERTVIGSPPDRPHPEFNISNPPFRPAAAFVRRALTLAPVVAMLLRTAWIEGVERYETLFRDQPPTLFAPFVERVPMTKGRWDPDASTATAYAWFVWVRGRASLPPFWIPPGCRRALSRTDDRRRFAAVPEPGPLLAAAAEYLPCR</sequence>
<evidence type="ECO:0000313" key="1">
    <source>
        <dbReference type="EMBL" id="GJE65803.1"/>
    </source>
</evidence>
<dbReference type="RefSeq" id="WP_238225239.1">
    <property type="nucleotide sequence ID" value="NZ_BAAADH010000077.1"/>
</dbReference>
<accession>A0ABQ4UET5</accession>
<comment type="caution">
    <text evidence="1">The sequence shown here is derived from an EMBL/GenBank/DDBJ whole genome shotgun (WGS) entry which is preliminary data.</text>
</comment>
<evidence type="ECO:0000313" key="2">
    <source>
        <dbReference type="Proteomes" id="UP001055039"/>
    </source>
</evidence>
<dbReference type="InterPro" id="IPR029063">
    <property type="entry name" value="SAM-dependent_MTases_sf"/>
</dbReference>
<protein>
    <recommendedName>
        <fullName evidence="3">Methyltransferase type 11</fullName>
    </recommendedName>
</protein>
<proteinExistence type="predicted"/>
<organism evidence="1 2">
    <name type="scientific">Methylorubrum aminovorans</name>
    <dbReference type="NCBI Taxonomy" id="269069"/>
    <lineage>
        <taxon>Bacteria</taxon>
        <taxon>Pseudomonadati</taxon>
        <taxon>Pseudomonadota</taxon>
        <taxon>Alphaproteobacteria</taxon>
        <taxon>Hyphomicrobiales</taxon>
        <taxon>Methylobacteriaceae</taxon>
        <taxon>Methylorubrum</taxon>
    </lineage>
</organism>
<dbReference type="Proteomes" id="UP001055039">
    <property type="component" value="Unassembled WGS sequence"/>
</dbReference>
<reference evidence="1" key="1">
    <citation type="journal article" date="2021" name="Front. Microbiol.">
        <title>Comprehensive Comparative Genomics and Phenotyping of Methylobacterium Species.</title>
        <authorList>
            <person name="Alessa O."/>
            <person name="Ogura Y."/>
            <person name="Fujitani Y."/>
            <person name="Takami H."/>
            <person name="Hayashi T."/>
            <person name="Sahin N."/>
            <person name="Tani A."/>
        </authorList>
    </citation>
    <scope>NUCLEOTIDE SEQUENCE</scope>
    <source>
        <strain evidence="1">NBRC 15686</strain>
    </source>
</reference>
<evidence type="ECO:0008006" key="3">
    <source>
        <dbReference type="Google" id="ProtNLM"/>
    </source>
</evidence>
<keyword evidence="2" id="KW-1185">Reference proteome</keyword>